<dbReference type="Proteomes" id="UP000253934">
    <property type="component" value="Unassembled WGS sequence"/>
</dbReference>
<comment type="caution">
    <text evidence="1">The sequence shown here is derived from an EMBL/GenBank/DDBJ whole genome shotgun (WGS) entry which is preliminary data.</text>
</comment>
<accession>A0A369KVL9</accession>
<proteinExistence type="predicted"/>
<gene>
    <name evidence="1" type="ORF">DCC88_00345</name>
</gene>
<evidence type="ECO:0000313" key="1">
    <source>
        <dbReference type="EMBL" id="RDB37410.1"/>
    </source>
</evidence>
<keyword evidence="2" id="KW-1185">Reference proteome</keyword>
<sequence>MTTTIREKIYINLKSNLKNLLNYEAHIGVDATDAAEKKLYYTKSKENGRQLKESQSITLKEVAAIHEFGCPSRNIPERSFLRETVILESENIKKTISIQIENVLRSGTNLEIAVKNVANDVLKRVQERILNKIPPHLKTETIEKKGHDTPLIDTEQLFDSIKSEVVKKGGLA</sequence>
<dbReference type="AlphaFoldDB" id="A0A369KVL9"/>
<dbReference type="EMBL" id="QOVW01000001">
    <property type="protein sequence ID" value="RDB37410.1"/>
    <property type="molecule type" value="Genomic_DNA"/>
</dbReference>
<reference evidence="1" key="1">
    <citation type="submission" date="2018-04" db="EMBL/GenBank/DDBJ databases">
        <title>Draft genome sequence of the Candidatus Spirobacillus cienkowskii, a pathogen of freshwater Daphnia species, reconstructed from hemolymph metagenomic reads.</title>
        <authorList>
            <person name="Bresciani L."/>
            <person name="Lemos L.N."/>
            <person name="Wale N."/>
            <person name="Lin J.Y."/>
            <person name="Fernandes G.R."/>
            <person name="Duffy M.A."/>
            <person name="Rodrigues J.M."/>
        </authorList>
    </citation>
    <scope>NUCLEOTIDE SEQUENCE [LARGE SCALE GENOMIC DNA]</scope>
    <source>
        <strain evidence="1">Binning01</strain>
    </source>
</reference>
<organism evidence="1 2">
    <name type="scientific">Spirobacillus cienkowskii</name>
    <dbReference type="NCBI Taxonomy" id="495820"/>
    <lineage>
        <taxon>Bacteria</taxon>
        <taxon>Pseudomonadati</taxon>
        <taxon>Bdellovibrionota</taxon>
        <taxon>Oligoflexia</taxon>
        <taxon>Silvanigrellales</taxon>
        <taxon>Spirobacillus</taxon>
    </lineage>
</organism>
<evidence type="ECO:0000313" key="2">
    <source>
        <dbReference type="Proteomes" id="UP000253934"/>
    </source>
</evidence>
<name>A0A369KVL9_9BACT</name>
<protein>
    <submittedName>
        <fullName evidence="1">Uncharacterized protein</fullName>
    </submittedName>
</protein>